<proteinExistence type="predicted"/>
<keyword evidence="3" id="KW-1185">Reference proteome</keyword>
<dbReference type="EMBL" id="JAVXUO010002099">
    <property type="protein sequence ID" value="KAK2976248.1"/>
    <property type="molecule type" value="Genomic_DNA"/>
</dbReference>
<protein>
    <recommendedName>
        <fullName evidence="1">STAR protein homodimerisation region domain-containing protein</fullName>
    </recommendedName>
</protein>
<dbReference type="Pfam" id="PF16544">
    <property type="entry name" value="STAR_dimer"/>
    <property type="match status" value="1"/>
</dbReference>
<accession>A0AA88QTW6</accession>
<gene>
    <name evidence="2" type="ORF">RJ640_021959</name>
</gene>
<feature type="domain" description="STAR protein homodimerisation region" evidence="1">
    <location>
        <begin position="17"/>
        <end position="45"/>
    </location>
</feature>
<sequence length="105" mass="11871">SIAQLTIALPSESFVDQYLTELLAEHQKLGPFMQVLPICSRVLNQAKGNNVERKTQKFQKDEVSLSCDSPMFVTNKHGPLHLRNISSYLRTPLVPYSEVTRKGEL</sequence>
<dbReference type="AlphaFoldDB" id="A0AA88QTW6"/>
<organism evidence="2 3">
    <name type="scientific">Escallonia rubra</name>
    <dbReference type="NCBI Taxonomy" id="112253"/>
    <lineage>
        <taxon>Eukaryota</taxon>
        <taxon>Viridiplantae</taxon>
        <taxon>Streptophyta</taxon>
        <taxon>Embryophyta</taxon>
        <taxon>Tracheophyta</taxon>
        <taxon>Spermatophyta</taxon>
        <taxon>Magnoliopsida</taxon>
        <taxon>eudicotyledons</taxon>
        <taxon>Gunneridae</taxon>
        <taxon>Pentapetalae</taxon>
        <taxon>asterids</taxon>
        <taxon>campanulids</taxon>
        <taxon>Escalloniales</taxon>
        <taxon>Escalloniaceae</taxon>
        <taxon>Escallonia</taxon>
    </lineage>
</organism>
<comment type="caution">
    <text evidence="2">The sequence shown here is derived from an EMBL/GenBank/DDBJ whole genome shotgun (WGS) entry which is preliminary data.</text>
</comment>
<dbReference type="InterPro" id="IPR032377">
    <property type="entry name" value="STAR_dimer"/>
</dbReference>
<reference evidence="2" key="1">
    <citation type="submission" date="2022-12" db="EMBL/GenBank/DDBJ databases">
        <title>Draft genome assemblies for two species of Escallonia (Escalloniales).</title>
        <authorList>
            <person name="Chanderbali A."/>
            <person name="Dervinis C."/>
            <person name="Anghel I."/>
            <person name="Soltis D."/>
            <person name="Soltis P."/>
            <person name="Zapata F."/>
        </authorList>
    </citation>
    <scope>NUCLEOTIDE SEQUENCE</scope>
    <source>
        <strain evidence="2">UCBG92.1500</strain>
        <tissue evidence="2">Leaf</tissue>
    </source>
</reference>
<evidence type="ECO:0000313" key="3">
    <source>
        <dbReference type="Proteomes" id="UP001187471"/>
    </source>
</evidence>
<feature type="non-terminal residue" evidence="2">
    <location>
        <position position="105"/>
    </location>
</feature>
<evidence type="ECO:0000313" key="2">
    <source>
        <dbReference type="EMBL" id="KAK2976248.1"/>
    </source>
</evidence>
<evidence type="ECO:0000259" key="1">
    <source>
        <dbReference type="Pfam" id="PF16544"/>
    </source>
</evidence>
<name>A0AA88QTW6_9ASTE</name>
<dbReference type="Proteomes" id="UP001187471">
    <property type="component" value="Unassembled WGS sequence"/>
</dbReference>